<protein>
    <recommendedName>
        <fullName evidence="1">Asl1-like glycosyl hydrolase catalytic domain-containing protein</fullName>
    </recommendedName>
</protein>
<proteinExistence type="predicted"/>
<keyword evidence="3" id="KW-1185">Reference proteome</keyword>
<gene>
    <name evidence="2" type="ORF">EJ08DRAFT_600368</name>
</gene>
<dbReference type="PANTHER" id="PTHR34154">
    <property type="entry name" value="ALKALI-SENSITIVE LINKAGE PROTEIN 1"/>
    <property type="match status" value="1"/>
</dbReference>
<dbReference type="OrthoDB" id="5985073at2759"/>
<dbReference type="EMBL" id="MU007152">
    <property type="protein sequence ID" value="KAF2416684.1"/>
    <property type="molecule type" value="Genomic_DNA"/>
</dbReference>
<dbReference type="SUPFAM" id="SSF51445">
    <property type="entry name" value="(Trans)glycosidases"/>
    <property type="match status" value="1"/>
</dbReference>
<organism evidence="2 3">
    <name type="scientific">Tothia fuscella</name>
    <dbReference type="NCBI Taxonomy" id="1048955"/>
    <lineage>
        <taxon>Eukaryota</taxon>
        <taxon>Fungi</taxon>
        <taxon>Dikarya</taxon>
        <taxon>Ascomycota</taxon>
        <taxon>Pezizomycotina</taxon>
        <taxon>Dothideomycetes</taxon>
        <taxon>Pleosporomycetidae</taxon>
        <taxon>Venturiales</taxon>
        <taxon>Cylindrosympodiaceae</taxon>
        <taxon>Tothia</taxon>
    </lineage>
</organism>
<comment type="caution">
    <text evidence="2">The sequence shown here is derived from an EMBL/GenBank/DDBJ whole genome shotgun (WGS) entry which is preliminary data.</text>
</comment>
<accession>A0A9P4TS21</accession>
<dbReference type="InterPro" id="IPR053183">
    <property type="entry name" value="ASL1"/>
</dbReference>
<dbReference type="Proteomes" id="UP000800235">
    <property type="component" value="Unassembled WGS sequence"/>
</dbReference>
<reference evidence="2" key="1">
    <citation type="journal article" date="2020" name="Stud. Mycol.">
        <title>101 Dothideomycetes genomes: a test case for predicting lifestyles and emergence of pathogens.</title>
        <authorList>
            <person name="Haridas S."/>
            <person name="Albert R."/>
            <person name="Binder M."/>
            <person name="Bloem J."/>
            <person name="Labutti K."/>
            <person name="Salamov A."/>
            <person name="Andreopoulos B."/>
            <person name="Baker S."/>
            <person name="Barry K."/>
            <person name="Bills G."/>
            <person name="Bluhm B."/>
            <person name="Cannon C."/>
            <person name="Castanera R."/>
            <person name="Culley D."/>
            <person name="Daum C."/>
            <person name="Ezra D."/>
            <person name="Gonzalez J."/>
            <person name="Henrissat B."/>
            <person name="Kuo A."/>
            <person name="Liang C."/>
            <person name="Lipzen A."/>
            <person name="Lutzoni F."/>
            <person name="Magnuson J."/>
            <person name="Mondo S."/>
            <person name="Nolan M."/>
            <person name="Ohm R."/>
            <person name="Pangilinan J."/>
            <person name="Park H.-J."/>
            <person name="Ramirez L."/>
            <person name="Alfaro M."/>
            <person name="Sun H."/>
            <person name="Tritt A."/>
            <person name="Yoshinaga Y."/>
            <person name="Zwiers L.-H."/>
            <person name="Turgeon B."/>
            <person name="Goodwin S."/>
            <person name="Spatafora J."/>
            <person name="Crous P."/>
            <person name="Grigoriev I."/>
        </authorList>
    </citation>
    <scope>NUCLEOTIDE SEQUENCE</scope>
    <source>
        <strain evidence="2">CBS 130266</strain>
    </source>
</reference>
<dbReference type="GO" id="GO:0071966">
    <property type="term" value="P:fungal-type cell wall polysaccharide metabolic process"/>
    <property type="evidence" value="ECO:0007669"/>
    <property type="project" value="TreeGrafter"/>
</dbReference>
<dbReference type="Pfam" id="PF11790">
    <property type="entry name" value="Glyco_hydro_cc"/>
    <property type="match status" value="1"/>
</dbReference>
<evidence type="ECO:0000313" key="3">
    <source>
        <dbReference type="Proteomes" id="UP000800235"/>
    </source>
</evidence>
<sequence>MGCGRPKARVLGHRKKGVAYAKADTHWANLVTSATWAYNWFSDEHFWDRNSPNLSRDYIPMLHDMHLHDHVRDWDKNIQAARSRDRYEILAFNEPNMPDQFALSPQDAKNAYLRHMEPYACQGFRLGAPAVSNSDKPGQGLAWLAEFMVLCNSCTIDFVPIHIYLHANNMAGWKRAVESARMVARGKPLWITEFHAAGNEDEVERFLREFIPWLDAQQYVERYAYRVADKGWAMDGPLLIADNGRELSRTGRVYNSL</sequence>
<dbReference type="InterPro" id="IPR017853">
    <property type="entry name" value="GH"/>
</dbReference>
<evidence type="ECO:0000313" key="2">
    <source>
        <dbReference type="EMBL" id="KAF2416684.1"/>
    </source>
</evidence>
<dbReference type="InterPro" id="IPR024655">
    <property type="entry name" value="Asl1_glyco_hydro_catalytic"/>
</dbReference>
<dbReference type="GO" id="GO:0009277">
    <property type="term" value="C:fungal-type cell wall"/>
    <property type="evidence" value="ECO:0007669"/>
    <property type="project" value="TreeGrafter"/>
</dbReference>
<evidence type="ECO:0000259" key="1">
    <source>
        <dbReference type="Pfam" id="PF11790"/>
    </source>
</evidence>
<dbReference type="Gene3D" id="3.20.20.80">
    <property type="entry name" value="Glycosidases"/>
    <property type="match status" value="1"/>
</dbReference>
<dbReference type="AlphaFoldDB" id="A0A9P4TS21"/>
<name>A0A9P4TS21_9PEZI</name>
<dbReference type="PANTHER" id="PTHR34154:SF10">
    <property type="entry name" value="ASL1-LIKE GLYCOSYL HYDROLASE CATALYTIC DOMAIN-CONTAINING PROTEIN"/>
    <property type="match status" value="1"/>
</dbReference>
<feature type="domain" description="Asl1-like glycosyl hydrolase catalytic" evidence="1">
    <location>
        <begin position="17"/>
        <end position="254"/>
    </location>
</feature>